<dbReference type="PIRSF" id="PIRSF000239">
    <property type="entry name" value="AHPC"/>
    <property type="match status" value="1"/>
</dbReference>
<dbReference type="Pfam" id="PF00578">
    <property type="entry name" value="AhpC-TSA"/>
    <property type="match status" value="1"/>
</dbReference>
<name>B6UCX7_MAIZE</name>
<evidence type="ECO:0000256" key="1">
    <source>
        <dbReference type="ARBA" id="ARBA00009796"/>
    </source>
</evidence>
<dbReference type="EMBL" id="EU975092">
    <property type="protein sequence ID" value="ACG47210.1"/>
    <property type="molecule type" value="mRNA"/>
</dbReference>
<sequence length="222" mass="25177">MINAFQYSTRRAFANTVLKRSVSDRKAVLPLKVTDPAPKWKAMGVLNEEFKTYELSDYSGKFLVMVFYPLNFTFVCPTELIAFSEKKDEFLKRNTHLVGVSCDSHFSHLAWNNQPRKEGGLGGLNFPLISDIKKQISRDYNVLLPEQGISLRGLFIIDDKGILRVTMVNDLPIGRNVEEVLRLVDAIQFTDKHGEVCPANWNKGSSTIKPNVSGSKEYFKNQ</sequence>
<protein>
    <recommendedName>
        <fullName evidence="9">Peroxiredoxin</fullName>
        <ecNumber evidence="9">1.11.1.24</ecNumber>
    </recommendedName>
</protein>
<feature type="domain" description="Thioredoxin" evidence="11">
    <location>
        <begin position="31"/>
        <end position="189"/>
    </location>
</feature>
<evidence type="ECO:0000256" key="3">
    <source>
        <dbReference type="ARBA" id="ARBA00022862"/>
    </source>
</evidence>
<dbReference type="CDD" id="cd03015">
    <property type="entry name" value="PRX_Typ2cys"/>
    <property type="match status" value="1"/>
</dbReference>
<dbReference type="PANTHER" id="PTHR10681">
    <property type="entry name" value="THIOREDOXIN PEROXIDASE"/>
    <property type="match status" value="1"/>
</dbReference>
<dbReference type="AlphaFoldDB" id="B6UCX7"/>
<keyword evidence="5" id="KW-1015">Disulfide bond</keyword>
<organism evidence="12">
    <name type="scientific">Zea mays</name>
    <name type="common">Maize</name>
    <dbReference type="NCBI Taxonomy" id="4577"/>
    <lineage>
        <taxon>Eukaryota</taxon>
        <taxon>Viridiplantae</taxon>
        <taxon>Streptophyta</taxon>
        <taxon>Embryophyta</taxon>
        <taxon>Tracheophyta</taxon>
        <taxon>Spermatophyta</taxon>
        <taxon>Magnoliopsida</taxon>
        <taxon>Liliopsida</taxon>
        <taxon>Poales</taxon>
        <taxon>Poaceae</taxon>
        <taxon>PACMAD clade</taxon>
        <taxon>Panicoideae</taxon>
        <taxon>Andropogonodae</taxon>
        <taxon>Andropogoneae</taxon>
        <taxon>Tripsacinae</taxon>
        <taxon>Zea</taxon>
    </lineage>
</organism>
<evidence type="ECO:0000256" key="4">
    <source>
        <dbReference type="ARBA" id="ARBA00023002"/>
    </source>
</evidence>
<evidence type="ECO:0000256" key="10">
    <source>
        <dbReference type="PIRSR" id="PIRSR000239-1"/>
    </source>
</evidence>
<feature type="active site" description="Cysteine sulfenic acid (-SOH) intermediate; for peroxidase activity" evidence="10">
    <location>
        <position position="76"/>
    </location>
</feature>
<dbReference type="InterPro" id="IPR050217">
    <property type="entry name" value="Peroxiredoxin"/>
</dbReference>
<keyword evidence="6 9" id="KW-0676">Redox-active center</keyword>
<reference evidence="12" key="1">
    <citation type="journal article" date="2009" name="Plant Mol. Biol.">
        <title>Insights into corn genes derived from large-scale cDNA sequencing.</title>
        <authorList>
            <person name="Alexandrov N.N."/>
            <person name="Brover V.V."/>
            <person name="Freidin S."/>
            <person name="Troukhan M.E."/>
            <person name="Tatarinova T.V."/>
            <person name="Zhang H."/>
            <person name="Swaller T.J."/>
            <person name="Lu Y.P."/>
            <person name="Bouck J."/>
            <person name="Flavell R.B."/>
            <person name="Feldmann K.A."/>
        </authorList>
    </citation>
    <scope>NUCLEOTIDE SEQUENCE</scope>
</reference>
<dbReference type="SUPFAM" id="SSF52833">
    <property type="entry name" value="Thioredoxin-like"/>
    <property type="match status" value="1"/>
</dbReference>
<dbReference type="Pfam" id="PF10417">
    <property type="entry name" value="1-cysPrx_C"/>
    <property type="match status" value="1"/>
</dbReference>
<proteinExistence type="evidence at transcript level"/>
<dbReference type="InterPro" id="IPR013766">
    <property type="entry name" value="Thioredoxin_domain"/>
</dbReference>
<evidence type="ECO:0000256" key="2">
    <source>
        <dbReference type="ARBA" id="ARBA00022559"/>
    </source>
</evidence>
<comment type="similarity">
    <text evidence="1">Belongs to the peroxiredoxin family. AhpC/Prx1 subfamily.</text>
</comment>
<keyword evidence="4 9" id="KW-0560">Oxidoreductase</keyword>
<keyword evidence="3 9" id="KW-0049">Antioxidant</keyword>
<dbReference type="ExpressionAtlas" id="B6UCX7">
    <property type="expression patterns" value="baseline and differential"/>
</dbReference>
<evidence type="ECO:0000256" key="6">
    <source>
        <dbReference type="ARBA" id="ARBA00023284"/>
    </source>
</evidence>
<dbReference type="EC" id="1.11.1.24" evidence="9"/>
<evidence type="ECO:0000256" key="7">
    <source>
        <dbReference type="ARBA" id="ARBA00045169"/>
    </source>
</evidence>
<dbReference type="FunFam" id="3.40.30.10:FF:000003">
    <property type="entry name" value="Peroxiredoxin 1"/>
    <property type="match status" value="1"/>
</dbReference>
<dbReference type="PROSITE" id="PS51352">
    <property type="entry name" value="THIOREDOXIN_2"/>
    <property type="match status" value="1"/>
</dbReference>
<dbReference type="InterPro" id="IPR000866">
    <property type="entry name" value="AhpC/TSA"/>
</dbReference>
<keyword evidence="2 9" id="KW-0575">Peroxidase</keyword>
<dbReference type="InterPro" id="IPR024706">
    <property type="entry name" value="Peroxiredoxin_AhpC-typ"/>
</dbReference>
<dbReference type="PANTHER" id="PTHR10681:SF128">
    <property type="entry name" value="THIOREDOXIN-DEPENDENT PEROXIDE REDUCTASE, MITOCHONDRIAL"/>
    <property type="match status" value="1"/>
</dbReference>
<evidence type="ECO:0000256" key="9">
    <source>
        <dbReference type="PIRNR" id="PIRNR000239"/>
    </source>
</evidence>
<comment type="function">
    <text evidence="7">Thiol-specific peroxidase that catalyzes the reduction of hydrogen peroxide and organic hydroperoxides to water and alcohols, respectively. Plays a role in cell protection against oxidative stress by detoxifying peroxides. May be an antioxidant enzyme particularly in the developing shoot and photosynthesizing leaf.</text>
</comment>
<comment type="catalytic activity">
    <reaction evidence="8 9">
        <text>a hydroperoxide + [thioredoxin]-dithiol = an alcohol + [thioredoxin]-disulfide + H2O</text>
        <dbReference type="Rhea" id="RHEA:62620"/>
        <dbReference type="Rhea" id="RHEA-COMP:10698"/>
        <dbReference type="Rhea" id="RHEA-COMP:10700"/>
        <dbReference type="ChEBI" id="CHEBI:15377"/>
        <dbReference type="ChEBI" id="CHEBI:29950"/>
        <dbReference type="ChEBI" id="CHEBI:30879"/>
        <dbReference type="ChEBI" id="CHEBI:35924"/>
        <dbReference type="ChEBI" id="CHEBI:50058"/>
        <dbReference type="EC" id="1.11.1.24"/>
    </reaction>
</comment>
<dbReference type="InterPro" id="IPR019479">
    <property type="entry name" value="Peroxiredoxin_C"/>
</dbReference>
<dbReference type="GO" id="GO:0140824">
    <property type="term" value="F:thioredoxin-dependent peroxiredoxin activity"/>
    <property type="evidence" value="ECO:0007669"/>
    <property type="project" value="UniProtKB-EC"/>
</dbReference>
<dbReference type="InterPro" id="IPR036249">
    <property type="entry name" value="Thioredoxin-like_sf"/>
</dbReference>
<evidence type="ECO:0000256" key="5">
    <source>
        <dbReference type="ARBA" id="ARBA00023157"/>
    </source>
</evidence>
<dbReference type="Gene3D" id="3.40.30.10">
    <property type="entry name" value="Glutaredoxin"/>
    <property type="match status" value="1"/>
</dbReference>
<evidence type="ECO:0000313" key="12">
    <source>
        <dbReference type="EMBL" id="ACG47210.1"/>
    </source>
</evidence>
<evidence type="ECO:0000259" key="11">
    <source>
        <dbReference type="PROSITE" id="PS51352"/>
    </source>
</evidence>
<evidence type="ECO:0000256" key="8">
    <source>
        <dbReference type="ARBA" id="ARBA00049091"/>
    </source>
</evidence>
<accession>B6UCX7</accession>